<feature type="compositionally biased region" description="Polar residues" evidence="4">
    <location>
        <begin position="206"/>
        <end position="221"/>
    </location>
</feature>
<dbReference type="OrthoDB" id="1424894at2759"/>
<dbReference type="Gene3D" id="2.20.70.10">
    <property type="match status" value="1"/>
</dbReference>
<keyword evidence="7" id="KW-1185">Reference proteome</keyword>
<keyword evidence="3" id="KW-0597">Phosphoprotein</keyword>
<dbReference type="InterPro" id="IPR036020">
    <property type="entry name" value="WW_dom_sf"/>
</dbReference>
<dbReference type="Proteomes" id="UP000886520">
    <property type="component" value="Chromosome 16"/>
</dbReference>
<protein>
    <recommendedName>
        <fullName evidence="5">WW domain-containing protein</fullName>
    </recommendedName>
</protein>
<comment type="caution">
    <text evidence="6">The sequence shown here is derived from an EMBL/GenBank/DDBJ whole genome shotgun (WGS) entry which is preliminary data.</text>
</comment>
<dbReference type="PROSITE" id="PS01159">
    <property type="entry name" value="WW_DOMAIN_1"/>
    <property type="match status" value="1"/>
</dbReference>
<feature type="compositionally biased region" description="Low complexity" evidence="4">
    <location>
        <begin position="233"/>
        <end position="243"/>
    </location>
</feature>
<organism evidence="6 7">
    <name type="scientific">Adiantum capillus-veneris</name>
    <name type="common">Maidenhair fern</name>
    <dbReference type="NCBI Taxonomy" id="13818"/>
    <lineage>
        <taxon>Eukaryota</taxon>
        <taxon>Viridiplantae</taxon>
        <taxon>Streptophyta</taxon>
        <taxon>Embryophyta</taxon>
        <taxon>Tracheophyta</taxon>
        <taxon>Polypodiopsida</taxon>
        <taxon>Polypodiidae</taxon>
        <taxon>Polypodiales</taxon>
        <taxon>Pteridineae</taxon>
        <taxon>Pteridaceae</taxon>
        <taxon>Vittarioideae</taxon>
        <taxon>Adiantum</taxon>
    </lineage>
</organism>
<feature type="domain" description="WW" evidence="5">
    <location>
        <begin position="121"/>
        <end position="155"/>
    </location>
</feature>
<feature type="region of interest" description="Disordered" evidence="4">
    <location>
        <begin position="165"/>
        <end position="243"/>
    </location>
</feature>
<evidence type="ECO:0000256" key="3">
    <source>
        <dbReference type="ARBA" id="ARBA00022553"/>
    </source>
</evidence>
<keyword evidence="2" id="KW-0963">Cytoplasm</keyword>
<dbReference type="SUPFAM" id="SSF51045">
    <property type="entry name" value="WW domain"/>
    <property type="match status" value="1"/>
</dbReference>
<dbReference type="PANTHER" id="PTHR14791">
    <property type="entry name" value="BOMB/KIRA PROTEINS"/>
    <property type="match status" value="1"/>
</dbReference>
<evidence type="ECO:0000256" key="4">
    <source>
        <dbReference type="SAM" id="MobiDB-lite"/>
    </source>
</evidence>
<accession>A0A9D4UJX9</accession>
<dbReference type="PROSITE" id="PS50020">
    <property type="entry name" value="WW_DOMAIN_2"/>
    <property type="match status" value="1"/>
</dbReference>
<dbReference type="EMBL" id="JABFUD020000016">
    <property type="protein sequence ID" value="KAI5068892.1"/>
    <property type="molecule type" value="Genomic_DNA"/>
</dbReference>
<evidence type="ECO:0000259" key="5">
    <source>
        <dbReference type="PROSITE" id="PS50020"/>
    </source>
</evidence>
<gene>
    <name evidence="6" type="ORF">GOP47_0017237</name>
</gene>
<dbReference type="AlphaFoldDB" id="A0A9D4UJX9"/>
<evidence type="ECO:0000313" key="7">
    <source>
        <dbReference type="Proteomes" id="UP000886520"/>
    </source>
</evidence>
<name>A0A9D4UJX9_ADICA</name>
<dbReference type="InterPro" id="IPR001202">
    <property type="entry name" value="WW_dom"/>
</dbReference>
<sequence>MAAELELGLQGLVEDAYEGVGRKRGAWTSMLQKRRSCEAAAISYTREDDRILQLMMGPMDRPPPVSSAPLLLEELAQRSSTLGLQALNVGGSSLWDIQSIADMCTSSSSSPALELDSQGNEPLPSGWEKCLDLQTGSMYYLNRSTGFTTFGDPRMKLPSAATSTLIASPAAQHQQPRHRHLMNSWAPTSPSSSSDLTFEGVPPRPASSNCSHNPQPPTCSTAPPAPQAEVATSSGSPSELELDLSLSLRPSTASKKRPRLPSQLDITTPVPSLQAVSRENPCRSVNKSWQGDFSLIEQGVIASTLPGPATAPAYTSQETMAALGGSVGKHSTLVPMRAQQRKLEDLLNLSMVADYSNNSDNQSSNNNMMMMTAGCANCLMFVMLPHSGSPKCPRCGAFIDTTTSTCYSPFYSHQSPPSKKPKPAAVSLSLNLSPLLNLQND</sequence>
<reference evidence="6" key="1">
    <citation type="submission" date="2021-01" db="EMBL/GenBank/DDBJ databases">
        <title>Adiantum capillus-veneris genome.</title>
        <authorList>
            <person name="Fang Y."/>
            <person name="Liao Q."/>
        </authorList>
    </citation>
    <scope>NUCLEOTIDE SEQUENCE</scope>
    <source>
        <strain evidence="6">H3</strain>
        <tissue evidence="6">Leaf</tissue>
    </source>
</reference>
<dbReference type="PANTHER" id="PTHR14791:SF29">
    <property type="entry name" value="PROTEIN KIBRA"/>
    <property type="match status" value="1"/>
</dbReference>
<dbReference type="GO" id="GO:0005737">
    <property type="term" value="C:cytoplasm"/>
    <property type="evidence" value="ECO:0007669"/>
    <property type="project" value="UniProtKB-SubCell"/>
</dbReference>
<proteinExistence type="predicted"/>
<comment type="subcellular location">
    <subcellularLocation>
        <location evidence="1">Cytoplasm</location>
    </subcellularLocation>
</comment>
<evidence type="ECO:0000256" key="1">
    <source>
        <dbReference type="ARBA" id="ARBA00004496"/>
    </source>
</evidence>
<dbReference type="InterPro" id="IPR051105">
    <property type="entry name" value="WWC/KIBRA_Hippo_Reg"/>
</dbReference>
<evidence type="ECO:0000313" key="6">
    <source>
        <dbReference type="EMBL" id="KAI5068892.1"/>
    </source>
</evidence>
<evidence type="ECO:0000256" key="2">
    <source>
        <dbReference type="ARBA" id="ARBA00022490"/>
    </source>
</evidence>
<feature type="compositionally biased region" description="Polar residues" evidence="4">
    <location>
        <begin position="165"/>
        <end position="174"/>
    </location>
</feature>